<dbReference type="PANTHER" id="PTHR23159">
    <property type="entry name" value="CENTROSOMAL PROTEIN 2"/>
    <property type="match status" value="1"/>
</dbReference>
<feature type="coiled-coil region" evidence="1">
    <location>
        <begin position="88"/>
        <end position="136"/>
    </location>
</feature>
<gene>
    <name evidence="4" type="primary">LOC108864408</name>
</gene>
<feature type="coiled-coil region" evidence="1">
    <location>
        <begin position="849"/>
        <end position="1026"/>
    </location>
</feature>
<feature type="coiled-coil region" evidence="1">
    <location>
        <begin position="1958"/>
        <end position="2003"/>
    </location>
</feature>
<dbReference type="RefSeq" id="XP_028967626.1">
    <property type="nucleotide sequence ID" value="XM_029111793.1"/>
</dbReference>
<keyword evidence="3" id="KW-1185">Reference proteome</keyword>
<evidence type="ECO:0000256" key="2">
    <source>
        <dbReference type="SAM" id="MobiDB-lite"/>
    </source>
</evidence>
<dbReference type="GeneID" id="108864408"/>
<feature type="coiled-coil region" evidence="1">
    <location>
        <begin position="1799"/>
        <end position="1833"/>
    </location>
</feature>
<sequence>METSRQKQHASEQMQQIRDLELQVATLQKKNVELQREMHEALGLQQIKSKAVEALHKDLHTKSDLERRVNDFLTAVCNDNLEAVAEEVAVLRKKCSRSEEYLAELNERYRNAELKNKELSELVAELKSELAVHGSEKVQAKKGDRAEELKNLVKRNTELEQSCQLLGEYKERLVKVEIEKRDLKAENTQLKGKLTNLQRDKKLLQEKLLVVESESSQKLKDMKDAQVRHLEMLSKLRRSHTKIDSKYKHLLKERAQWQSLFRTANGELSRSTESLASISSVASSSVSRTSFFRDSSNLEEYNVHLESELVAVQESLKISERDKERLDRKLKTLAEQVVEDENLIAELDQNRAQLVEERDSLAEKCASLEEQVVVLQRTVEELRDQVDTVLFENNEISMREAEGRQQQLQQRELLPPPERLSAFEGQAVLAEKLRSFYDNVLKQTEGAFERKLNALDLKLSAVTSACDRLRSGLICERAEMQQLKLTDAEQKRQIEVLKNNAESLAKDLGAEVRERSNSEMMRLQDEVNAREAKLKDYEKMQKVLKKALVENEKLKNDENLLAAKIGAAEARVVELESQLKSEQQLVTESNGKLTHRLRQAEKENDRLQSEFSDLQAQIEELTSVRAALKVALSEKDSFGAEAATMARQVAEMEGEVSRLSSELKKASAENRINLDKLSESATQSEALRVTMSEKAQQIVNLIKDLERERALRVALEGKVSELRDECQRHLEEKDSKLANFAEDVRNANRELNDVLRDKARRIEELESQVRSASDAKTELEKSETKVRELENLVEDTLRECTSFVAKLNIPVKPGLELREFVSQFSRAIESQWVEKEIAISSKDAELLKLKSAQEQNASFNQTIEQLKEQLEKDEKNLKRYEEILTNQSDCIEKMKSERQQLEESMKNLQARDTEIIEELRKANAETENELKRTKETMEQLENLSCEKESSMIALQEQLQRKIQDLEENNLKLKSLDALPIMEQRLNAASAEISESHKHIESLSREIAERDEKIRGKNQVIQELETELGERIATFDEMAKVFSMKGEEYKKVRESLTASEEELALVTSRFDALKSSLLKIVEKLIPEVEIDSDLESLSEKAFTAVEDLSRNSEEKFALENEVTTLRSQITEISRLSQSQELRLADQARAIEEMEGTIRMSNEFLEKIRQEHTQTLDSLEVVRAEYSELKSSSEEAHENHSIEVSNLRKLLVESESMMCGLSEQRNVELANLMDKIHCLAKENEQMESREKESSEAHRAELAELLSKIQENEDLVRVLGQEKGALETELSKTQSELDATRADYEGKASELEELTRVLASKQSDMSRFEEKLHALKDRYGEKLQSLQKNLTTLQAEKSSLTNTVSQLETQVEGLENRECELESSLRDKCESLEAIRQEMDILEQKTQEACSQYDETERKLTEREAEVARLVDDLANAKTELSERCEDVNSYHDHVKALAEEKVRHGEEVRALKKRIEDNSDEYQAEALEMQQELSIMTERYNIKCHECETLNKDVAVKTADIEALNGRLASLEAENWKISESLGASQKRLETEISERRDLASQTTRQLELEKADMEQKLRISLKQISTLECSASRSVAELDRLQKLFDDEKTAHISSLQKVDHLQSQLDEATNQLSEIKEAAEGIRGGLEKELAHTREELERTRADHGAEIGEMGEKLRLAHNEIQRLCSTLSLEAANAESLRNEILEGQSALESSRELEGKLRGELQSKCAALALLEKETKERVDQQIDLLKKLSDDLQLRCSQLQLEYASNQEFARSSMQESLEANKNLQKDLCSLREEVESKKLVISRNEDEIEELKKRLEGVSAAELEAKSKIQSLSTQLQTELQRVSEVERSSESSLHALKLELVTAQKKLCQTLEDSEEQTERSERSMRNLRKEITDQKLAASQRNDEVESLKDQLKHSDSAQRTLEKQIEDSKLALDARTTELEALRRSSVASLSDFERELATTRKELARTIEEDAEIRNRLESELESLRAQLIDQKLAMSQLGCGVLKIRDELNGHKNEFHELRHAVVGQQKELSAFLVDLTEKLCAKSFRRDLAVNQQRKQSRLVDRCLETLKQHQVLSLAVAAAATAQRPDDEGRRALESLDTFDVHFQTFNGPTAQFVAEQQASSTAMMKKLAAAMERDDTAPDLHDLHLSNGDTAGTIKVDPFDTIKQQKILIHELMAKLEMTKKVLDGEVGRRKELDERFKSWSTDTRLHNAQVSFNVAQMNHRDDTFDSAPIMDSQKQLIPERSLHVTRQFPTYVESFIRWLVNTAPPRPGALPQN</sequence>
<evidence type="ECO:0000313" key="3">
    <source>
        <dbReference type="Proteomes" id="UP000694867"/>
    </source>
</evidence>
<keyword evidence="1" id="KW-0175">Coiled coil</keyword>
<proteinExistence type="predicted"/>
<organism evidence="3 4">
    <name type="scientific">Galendromus occidentalis</name>
    <name type="common">western predatory mite</name>
    <dbReference type="NCBI Taxonomy" id="34638"/>
    <lineage>
        <taxon>Eukaryota</taxon>
        <taxon>Metazoa</taxon>
        <taxon>Ecdysozoa</taxon>
        <taxon>Arthropoda</taxon>
        <taxon>Chelicerata</taxon>
        <taxon>Arachnida</taxon>
        <taxon>Acari</taxon>
        <taxon>Parasitiformes</taxon>
        <taxon>Mesostigmata</taxon>
        <taxon>Gamasina</taxon>
        <taxon>Phytoseioidea</taxon>
        <taxon>Phytoseiidae</taxon>
        <taxon>Typhlodrominae</taxon>
        <taxon>Galendromus</taxon>
    </lineage>
</organism>
<evidence type="ECO:0000313" key="4">
    <source>
        <dbReference type="RefSeq" id="XP_028967626.1"/>
    </source>
</evidence>
<feature type="region of interest" description="Disordered" evidence="2">
    <location>
        <begin position="1877"/>
        <end position="1927"/>
    </location>
</feature>
<feature type="compositionally biased region" description="Basic and acidic residues" evidence="2">
    <location>
        <begin position="1883"/>
        <end position="1900"/>
    </location>
</feature>
<dbReference type="SUPFAM" id="SSF57997">
    <property type="entry name" value="Tropomyosin"/>
    <property type="match status" value="1"/>
</dbReference>
<feature type="coiled-coil region" evidence="1">
    <location>
        <begin position="1618"/>
        <end position="1663"/>
    </location>
</feature>
<dbReference type="Proteomes" id="UP000694867">
    <property type="component" value="Unplaced"/>
</dbReference>
<dbReference type="KEGG" id="goe:108864408"/>
<feature type="coiled-coil region" evidence="1">
    <location>
        <begin position="1227"/>
        <end position="1582"/>
    </location>
</feature>
<name>A0AAJ7SF76_9ACAR</name>
<evidence type="ECO:0000256" key="1">
    <source>
        <dbReference type="SAM" id="Coils"/>
    </source>
</evidence>
<feature type="coiled-coil region" evidence="1">
    <location>
        <begin position="10"/>
        <end position="44"/>
    </location>
</feature>
<feature type="coiled-coil region" evidence="1">
    <location>
        <begin position="166"/>
        <end position="214"/>
    </location>
</feature>
<feature type="coiled-coil region" evidence="1">
    <location>
        <begin position="309"/>
        <end position="411"/>
    </location>
</feature>
<feature type="coiled-coil region" evidence="1">
    <location>
        <begin position="1739"/>
        <end position="1766"/>
    </location>
</feature>
<feature type="coiled-coil region" evidence="1">
    <location>
        <begin position="480"/>
        <end position="799"/>
    </location>
</feature>
<feature type="compositionally biased region" description="Basic and acidic residues" evidence="2">
    <location>
        <begin position="1908"/>
        <end position="1927"/>
    </location>
</feature>
<reference evidence="4" key="1">
    <citation type="submission" date="2025-08" db="UniProtKB">
        <authorList>
            <consortium name="RefSeq"/>
        </authorList>
    </citation>
    <scope>IDENTIFICATION</scope>
</reference>
<dbReference type="Gene3D" id="1.10.287.1490">
    <property type="match status" value="1"/>
</dbReference>
<accession>A0AAJ7SF76</accession>
<dbReference type="PANTHER" id="PTHR23159:SF31">
    <property type="entry name" value="CENTROSOME-ASSOCIATED PROTEIN CEP250 ISOFORM X1"/>
    <property type="match status" value="1"/>
</dbReference>
<protein>
    <submittedName>
        <fullName evidence="4">Early endosome antigen 1</fullName>
    </submittedName>
</protein>